<dbReference type="InterPro" id="IPR044087">
    <property type="entry name" value="NahD-like"/>
</dbReference>
<comment type="caution">
    <text evidence="4">The sequence shown here is derived from an EMBL/GenBank/DDBJ whole genome shotgun (WGS) entry which is preliminary data.</text>
</comment>
<dbReference type="GO" id="GO:1901170">
    <property type="term" value="P:naphthalene catabolic process"/>
    <property type="evidence" value="ECO:0007669"/>
    <property type="project" value="InterPro"/>
</dbReference>
<name>A0A545TYI5_9PROT</name>
<dbReference type="OrthoDB" id="5244108at2"/>
<comment type="similarity">
    <text evidence="1">Belongs to the GST superfamily. NadH family.</text>
</comment>
<evidence type="ECO:0000313" key="4">
    <source>
        <dbReference type="EMBL" id="TQV82285.1"/>
    </source>
</evidence>
<evidence type="ECO:0000256" key="1">
    <source>
        <dbReference type="PIRNR" id="PIRNR006386"/>
    </source>
</evidence>
<dbReference type="EMBL" id="VHSH01000002">
    <property type="protein sequence ID" value="TQV82285.1"/>
    <property type="molecule type" value="Genomic_DNA"/>
</dbReference>
<evidence type="ECO:0000313" key="5">
    <source>
        <dbReference type="Proteomes" id="UP000315252"/>
    </source>
</evidence>
<dbReference type="GO" id="GO:0004364">
    <property type="term" value="F:glutathione transferase activity"/>
    <property type="evidence" value="ECO:0007669"/>
    <property type="project" value="TreeGrafter"/>
</dbReference>
<dbReference type="InterPro" id="IPR051924">
    <property type="entry name" value="GST_Kappa/NadH"/>
</dbReference>
<evidence type="ECO:0000259" key="3">
    <source>
        <dbReference type="Pfam" id="PF01323"/>
    </source>
</evidence>
<dbReference type="Proteomes" id="UP000315252">
    <property type="component" value="Unassembled WGS sequence"/>
</dbReference>
<accession>A0A545TYI5</accession>
<dbReference type="InterPro" id="IPR014440">
    <property type="entry name" value="HCCAis_GSTk"/>
</dbReference>
<organism evidence="4 5">
    <name type="scientific">Denitrobaculum tricleocarpae</name>
    <dbReference type="NCBI Taxonomy" id="2591009"/>
    <lineage>
        <taxon>Bacteria</taxon>
        <taxon>Pseudomonadati</taxon>
        <taxon>Pseudomonadota</taxon>
        <taxon>Alphaproteobacteria</taxon>
        <taxon>Rhodospirillales</taxon>
        <taxon>Rhodospirillaceae</taxon>
        <taxon>Denitrobaculum</taxon>
    </lineage>
</organism>
<dbReference type="EC" id="5.99.1.4" evidence="1"/>
<reference evidence="4 5" key="1">
    <citation type="submission" date="2019-06" db="EMBL/GenBank/DDBJ databases">
        <title>Whole genome sequence for Rhodospirillaceae sp. R148.</title>
        <authorList>
            <person name="Wang G."/>
        </authorList>
    </citation>
    <scope>NUCLEOTIDE SEQUENCE [LARGE SCALE GENOMIC DNA]</scope>
    <source>
        <strain evidence="4 5">R148</strain>
    </source>
</reference>
<dbReference type="Pfam" id="PF01323">
    <property type="entry name" value="DSBA"/>
    <property type="match status" value="1"/>
</dbReference>
<dbReference type="Gene3D" id="3.40.30.10">
    <property type="entry name" value="Glutaredoxin"/>
    <property type="match status" value="1"/>
</dbReference>
<dbReference type="AlphaFoldDB" id="A0A545TYI5"/>
<protein>
    <recommendedName>
        <fullName evidence="1">2-hydroxychromene-2-carboxylate isomerase</fullName>
        <ecNumber evidence="1">5.99.1.4</ecNumber>
    </recommendedName>
</protein>
<sequence>MTINIDTYFALNSPWAYLGNARLEEIAQRRSCSVTMKPAKFAEVFAQTGGVPLPKRSPERQAYRMMELKRWRDHLNIPIVLTPAHSMTDHMPAIGLIFASNDAGENTLRFYTELGRAMWERDEDIAEASVLAAAVERAGLDTAALEAHAVSAEDLAERLEQNTGEAIAAGVFGAPSYVLPDGEIFWGQDRIAFLDRAIEKLQA</sequence>
<comment type="catalytic activity">
    <reaction evidence="1">
        <text>2-hydroxychromene-2-carboxylate = (3E)-4-(2-hydroxyphenyl)-2-oxobut-3-enoate</text>
        <dbReference type="Rhea" id="RHEA:27401"/>
        <dbReference type="ChEBI" id="CHEBI:59350"/>
        <dbReference type="ChEBI" id="CHEBI:59353"/>
        <dbReference type="EC" id="5.99.1.4"/>
    </reaction>
</comment>
<dbReference type="RefSeq" id="WP_142895916.1">
    <property type="nucleotide sequence ID" value="NZ_ML660053.1"/>
</dbReference>
<proteinExistence type="inferred from homology"/>
<keyword evidence="5" id="KW-1185">Reference proteome</keyword>
<dbReference type="PIRSF" id="PIRSF006386">
    <property type="entry name" value="HCCAis_GSTk"/>
    <property type="match status" value="1"/>
</dbReference>
<dbReference type="GO" id="GO:0004602">
    <property type="term" value="F:glutathione peroxidase activity"/>
    <property type="evidence" value="ECO:0007669"/>
    <property type="project" value="TreeGrafter"/>
</dbReference>
<feature type="active site" description="Nucleophile" evidence="2">
    <location>
        <position position="13"/>
    </location>
</feature>
<gene>
    <name evidence="4" type="ORF">FKG95_08700</name>
</gene>
<keyword evidence="1 4" id="KW-0413">Isomerase</keyword>
<dbReference type="SUPFAM" id="SSF52833">
    <property type="entry name" value="Thioredoxin-like"/>
    <property type="match status" value="1"/>
</dbReference>
<dbReference type="GO" id="GO:0018845">
    <property type="term" value="F:2-hydroxychromene-2-carboxylate isomerase activity"/>
    <property type="evidence" value="ECO:0007669"/>
    <property type="project" value="UniProtKB-UniRule"/>
</dbReference>
<dbReference type="InterPro" id="IPR001853">
    <property type="entry name" value="DSBA-like_thioredoxin_dom"/>
</dbReference>
<feature type="domain" description="DSBA-like thioredoxin" evidence="3">
    <location>
        <begin position="5"/>
        <end position="198"/>
    </location>
</feature>
<dbReference type="PANTHER" id="PTHR42943">
    <property type="entry name" value="GLUTATHIONE S-TRANSFERASE KAPPA"/>
    <property type="match status" value="1"/>
</dbReference>
<dbReference type="PANTHER" id="PTHR42943:SF13">
    <property type="entry name" value="GLUTATHIONE S-TRANSFERASE KAPPA-RELATED"/>
    <property type="match status" value="1"/>
</dbReference>
<evidence type="ECO:0000256" key="2">
    <source>
        <dbReference type="PIRSR" id="PIRSR006386-1"/>
    </source>
</evidence>
<dbReference type="InterPro" id="IPR036249">
    <property type="entry name" value="Thioredoxin-like_sf"/>
</dbReference>
<dbReference type="CDD" id="cd03022">
    <property type="entry name" value="DsbA_HCCA_Iso"/>
    <property type="match status" value="1"/>
</dbReference>
<dbReference type="GO" id="GO:0006749">
    <property type="term" value="P:glutathione metabolic process"/>
    <property type="evidence" value="ECO:0007669"/>
    <property type="project" value="TreeGrafter"/>
</dbReference>